<evidence type="ECO:0000259" key="8">
    <source>
        <dbReference type="Pfam" id="PF02687"/>
    </source>
</evidence>
<protein>
    <submittedName>
        <fullName evidence="12">ABC transporter permease</fullName>
    </submittedName>
    <submittedName>
        <fullName evidence="9">FtsX-like permease family protein</fullName>
    </submittedName>
</protein>
<dbReference type="Proteomes" id="UP000462376">
    <property type="component" value="Unassembled WGS sequence"/>
</dbReference>
<keyword evidence="4 7" id="KW-1133">Transmembrane helix</keyword>
<evidence type="ECO:0000313" key="13">
    <source>
        <dbReference type="Proteomes" id="UP000283766"/>
    </source>
</evidence>
<proteinExistence type="inferred from homology"/>
<reference evidence="12 13" key="1">
    <citation type="submission" date="2018-08" db="EMBL/GenBank/DDBJ databases">
        <title>A genome reference for cultivated species of the human gut microbiota.</title>
        <authorList>
            <person name="Zou Y."/>
            <person name="Xue W."/>
            <person name="Luo G."/>
        </authorList>
    </citation>
    <scope>NUCLEOTIDE SEQUENCE [LARGE SCALE GENOMIC DNA]</scope>
    <source>
        <strain evidence="12 13">AM18-14LB</strain>
    </source>
</reference>
<feature type="transmembrane region" description="Helical" evidence="7">
    <location>
        <begin position="288"/>
        <end position="308"/>
    </location>
</feature>
<evidence type="ECO:0000313" key="14">
    <source>
        <dbReference type="Proteomes" id="UP000462376"/>
    </source>
</evidence>
<sequence>MKFTIHNLRMIKARFSSNGWVLAELFLVFIVMWFLCDSLGCMKYTFYRPLGYNIEHVYKLSTVVGGESRDTSLTDADKYLGILAKLEQEPSVEAAALCYWSLPMSGSNSYNALVVQDTSWVQGRCIYTTGGYMDVFRISEDPRHPFRDTPAGWNNVTLSNAAFERFRKKMPEFSQTTPLGNGDSVTIIKQMGKTGAFRSYRYGVEEPWFFYHLGENMIKAEFADNWSQIVFRVKPAADGPDYREKFLREIAPKLDTDNAFVADAAPYTEQQLQFEVMNGDTDKVNSQAVVVLFLLVNVFLGLIGTFWFRTRRRRSEIALRMTMGSTRGGVFRLLIGEGLLLLALVTLPAMVVCYNVGMAEFTIGRTSLISTWPIEWSVIRFLAGSLGAWLLIALMVVIGIWFPARQAMKIEPAEALHEE</sequence>
<dbReference type="Pfam" id="PF02687">
    <property type="entry name" value="FtsX"/>
    <property type="match status" value="1"/>
</dbReference>
<evidence type="ECO:0000313" key="10">
    <source>
        <dbReference type="EMBL" id="KAB4238527.1"/>
    </source>
</evidence>
<comment type="subcellular location">
    <subcellularLocation>
        <location evidence="1">Cell membrane</location>
        <topology evidence="1">Multi-pass membrane protein</topology>
    </subcellularLocation>
</comment>
<evidence type="ECO:0000256" key="5">
    <source>
        <dbReference type="ARBA" id="ARBA00023136"/>
    </source>
</evidence>
<evidence type="ECO:0000313" key="11">
    <source>
        <dbReference type="EMBL" id="MDC1855178.1"/>
    </source>
</evidence>
<evidence type="ECO:0000256" key="6">
    <source>
        <dbReference type="ARBA" id="ARBA00038076"/>
    </source>
</evidence>
<dbReference type="GO" id="GO:0005886">
    <property type="term" value="C:plasma membrane"/>
    <property type="evidence" value="ECO:0007669"/>
    <property type="project" value="UniProtKB-SubCell"/>
</dbReference>
<accession>A0A139KCH7</accession>
<dbReference type="InterPro" id="IPR003838">
    <property type="entry name" value="ABC3_permease_C"/>
</dbReference>
<keyword evidence="2" id="KW-1003">Cell membrane</keyword>
<dbReference type="GO" id="GO:0022857">
    <property type="term" value="F:transmembrane transporter activity"/>
    <property type="evidence" value="ECO:0007669"/>
    <property type="project" value="TreeGrafter"/>
</dbReference>
<organism evidence="9 15">
    <name type="scientific">Bacteroides uniformis</name>
    <dbReference type="NCBI Taxonomy" id="820"/>
    <lineage>
        <taxon>Bacteria</taxon>
        <taxon>Pseudomonadati</taxon>
        <taxon>Bacteroidota</taxon>
        <taxon>Bacteroidia</taxon>
        <taxon>Bacteroidales</taxon>
        <taxon>Bacteroidaceae</taxon>
        <taxon>Bacteroides</taxon>
    </lineage>
</organism>
<dbReference type="AlphaFoldDB" id="A0A139KCH7"/>
<dbReference type="EMBL" id="WCTL01000004">
    <property type="protein sequence ID" value="KAB4238527.1"/>
    <property type="molecule type" value="Genomic_DNA"/>
</dbReference>
<name>A0A139KCH7_BACUN</name>
<comment type="similarity">
    <text evidence="6">Belongs to the ABC-4 integral membrane protein family.</text>
</comment>
<feature type="transmembrane region" description="Helical" evidence="7">
    <location>
        <begin position="329"/>
        <end position="357"/>
    </location>
</feature>
<keyword evidence="3 7" id="KW-0812">Transmembrane</keyword>
<feature type="transmembrane region" description="Helical" evidence="7">
    <location>
        <begin position="377"/>
        <end position="402"/>
    </location>
</feature>
<reference evidence="11" key="3">
    <citation type="submission" date="2022-10" db="EMBL/GenBank/DDBJ databases">
        <title>Human gut microbiome strain richness.</title>
        <authorList>
            <person name="Chen-Liaw A."/>
        </authorList>
    </citation>
    <scope>NUCLEOTIDE SEQUENCE</scope>
    <source>
        <strain evidence="11">BSD2780061687st1_G10_BSD2780061687b_171204</strain>
    </source>
</reference>
<dbReference type="InterPro" id="IPR050250">
    <property type="entry name" value="Macrolide_Exporter_MacB"/>
</dbReference>
<evidence type="ECO:0000256" key="3">
    <source>
        <dbReference type="ARBA" id="ARBA00022692"/>
    </source>
</evidence>
<keyword evidence="5 7" id="KW-0472">Membrane</keyword>
<feature type="transmembrane region" description="Helical" evidence="7">
    <location>
        <begin position="21"/>
        <end position="40"/>
    </location>
</feature>
<dbReference type="RefSeq" id="WP_005837558.1">
    <property type="nucleotide sequence ID" value="NZ_CAKOCG010000015.1"/>
</dbReference>
<dbReference type="EMBL" id="WCTR01000006">
    <property type="protein sequence ID" value="KAB4213067.1"/>
    <property type="molecule type" value="Genomic_DNA"/>
</dbReference>
<evidence type="ECO:0000256" key="4">
    <source>
        <dbReference type="ARBA" id="ARBA00022989"/>
    </source>
</evidence>
<dbReference type="PANTHER" id="PTHR30572">
    <property type="entry name" value="MEMBRANE COMPONENT OF TRANSPORTER-RELATED"/>
    <property type="match status" value="1"/>
</dbReference>
<evidence type="ECO:0000313" key="9">
    <source>
        <dbReference type="EMBL" id="KAB4213067.1"/>
    </source>
</evidence>
<gene>
    <name evidence="12" type="ORF">DW216_09790</name>
    <name evidence="10" type="ORF">GAP47_07460</name>
    <name evidence="9" type="ORF">GAP55_10620</name>
    <name evidence="11" type="ORF">POZ22_10370</name>
</gene>
<dbReference type="STRING" id="820.ERS852554_03634"/>
<evidence type="ECO:0000313" key="12">
    <source>
        <dbReference type="EMBL" id="RHH31575.1"/>
    </source>
</evidence>
<evidence type="ECO:0000256" key="1">
    <source>
        <dbReference type="ARBA" id="ARBA00004651"/>
    </source>
</evidence>
<dbReference type="EMBL" id="QRJL01000005">
    <property type="protein sequence ID" value="RHH31575.1"/>
    <property type="molecule type" value="Genomic_DNA"/>
</dbReference>
<reference evidence="14 15" key="2">
    <citation type="journal article" date="2019" name="Nat. Med.">
        <title>A library of human gut bacterial isolates paired with longitudinal multiomics data enables mechanistic microbiome research.</title>
        <authorList>
            <person name="Poyet M."/>
            <person name="Groussin M."/>
            <person name="Gibbons S.M."/>
            <person name="Avila-Pacheco J."/>
            <person name="Jiang X."/>
            <person name="Kearney S.M."/>
            <person name="Perrotta A.R."/>
            <person name="Berdy B."/>
            <person name="Zhao S."/>
            <person name="Lieberman T.D."/>
            <person name="Swanson P.K."/>
            <person name="Smith M."/>
            <person name="Roesemann S."/>
            <person name="Alexander J.E."/>
            <person name="Rich S.A."/>
            <person name="Livny J."/>
            <person name="Vlamakis H."/>
            <person name="Clish C."/>
            <person name="Bullock K."/>
            <person name="Deik A."/>
            <person name="Scott J."/>
            <person name="Pierce K.A."/>
            <person name="Xavier R.J."/>
            <person name="Alm E.J."/>
        </authorList>
    </citation>
    <scope>NUCLEOTIDE SEQUENCE [LARGE SCALE GENOMIC DNA]</scope>
    <source>
        <strain evidence="9 15">BIOML-A11</strain>
        <strain evidence="10 14">BIOML-A5</strain>
    </source>
</reference>
<comment type="caution">
    <text evidence="9">The sequence shown here is derived from an EMBL/GenBank/DDBJ whole genome shotgun (WGS) entry which is preliminary data.</text>
</comment>
<dbReference type="Proteomes" id="UP001214113">
    <property type="component" value="Unassembled WGS sequence"/>
</dbReference>
<evidence type="ECO:0000256" key="2">
    <source>
        <dbReference type="ARBA" id="ARBA00022475"/>
    </source>
</evidence>
<dbReference type="EMBL" id="JAQNSB010000014">
    <property type="protein sequence ID" value="MDC1855178.1"/>
    <property type="molecule type" value="Genomic_DNA"/>
</dbReference>
<dbReference type="Proteomes" id="UP000466952">
    <property type="component" value="Unassembled WGS sequence"/>
</dbReference>
<evidence type="ECO:0000256" key="7">
    <source>
        <dbReference type="SAM" id="Phobius"/>
    </source>
</evidence>
<evidence type="ECO:0000313" key="15">
    <source>
        <dbReference type="Proteomes" id="UP000466952"/>
    </source>
</evidence>
<dbReference type="PANTHER" id="PTHR30572:SF4">
    <property type="entry name" value="ABC TRANSPORTER PERMEASE YTRF"/>
    <property type="match status" value="1"/>
</dbReference>
<dbReference type="Proteomes" id="UP000283766">
    <property type="component" value="Unassembled WGS sequence"/>
</dbReference>
<feature type="domain" description="ABC3 transporter permease C-terminal" evidence="8">
    <location>
        <begin position="289"/>
        <end position="412"/>
    </location>
</feature>